<gene>
    <name evidence="1" type="ORF">HNQ64_003769</name>
</gene>
<keyword evidence="2" id="KW-1185">Reference proteome</keyword>
<comment type="caution">
    <text evidence="1">The sequence shown here is derived from an EMBL/GenBank/DDBJ whole genome shotgun (WGS) entry which is preliminary data.</text>
</comment>
<protein>
    <submittedName>
        <fullName evidence="1">Uncharacterized protein</fullName>
    </submittedName>
</protein>
<proteinExistence type="predicted"/>
<evidence type="ECO:0000313" key="1">
    <source>
        <dbReference type="EMBL" id="MBB5039497.1"/>
    </source>
</evidence>
<dbReference type="Proteomes" id="UP000534294">
    <property type="component" value="Unassembled WGS sequence"/>
</dbReference>
<sequence length="210" mass="23963">MNAIERISFYEERLQGSHSRWKRAIKEEDYDLAVTTLNNLVERYHLLGLYHWREGNNPTEPFKHAVSMIFEGRSILEKLNPLQASKEHLPYWKTAWIASLINIEHPAVDLEILDGSSKLNAFLSNVVNEKMSIQKWPQHEDSLKPSLLHSLAIKTNRLYTDLLAGRMSAQDGVKLGQELFTQRENDPFFDVSTEGGGGDNKFVATALEPS</sequence>
<dbReference type="RefSeq" id="WP_184211314.1">
    <property type="nucleotide sequence ID" value="NZ_JACHIF010000008.1"/>
</dbReference>
<evidence type="ECO:0000313" key="2">
    <source>
        <dbReference type="Proteomes" id="UP000534294"/>
    </source>
</evidence>
<dbReference type="AlphaFoldDB" id="A0A7W8DRI9"/>
<organism evidence="1 2">
    <name type="scientific">Prosthecobacter dejongeii</name>
    <dbReference type="NCBI Taxonomy" id="48465"/>
    <lineage>
        <taxon>Bacteria</taxon>
        <taxon>Pseudomonadati</taxon>
        <taxon>Verrucomicrobiota</taxon>
        <taxon>Verrucomicrobiia</taxon>
        <taxon>Verrucomicrobiales</taxon>
        <taxon>Verrucomicrobiaceae</taxon>
        <taxon>Prosthecobacter</taxon>
    </lineage>
</organism>
<accession>A0A7W8DRI9</accession>
<dbReference type="EMBL" id="JACHIF010000008">
    <property type="protein sequence ID" value="MBB5039497.1"/>
    <property type="molecule type" value="Genomic_DNA"/>
</dbReference>
<reference evidence="1 2" key="1">
    <citation type="submission" date="2020-08" db="EMBL/GenBank/DDBJ databases">
        <title>Genomic Encyclopedia of Type Strains, Phase IV (KMG-IV): sequencing the most valuable type-strain genomes for metagenomic binning, comparative biology and taxonomic classification.</title>
        <authorList>
            <person name="Goeker M."/>
        </authorList>
    </citation>
    <scope>NUCLEOTIDE SEQUENCE [LARGE SCALE GENOMIC DNA]</scope>
    <source>
        <strain evidence="1 2">DSM 12251</strain>
    </source>
</reference>
<name>A0A7W8DRI9_9BACT</name>